<feature type="transmembrane region" description="Helical" evidence="6">
    <location>
        <begin position="101"/>
        <end position="120"/>
    </location>
</feature>
<dbReference type="Pfam" id="PF06271">
    <property type="entry name" value="RDD"/>
    <property type="match status" value="1"/>
</dbReference>
<keyword evidence="9" id="KW-1185">Reference proteome</keyword>
<evidence type="ECO:0000256" key="4">
    <source>
        <dbReference type="ARBA" id="ARBA00023136"/>
    </source>
</evidence>
<feature type="compositionally biased region" description="Basic and acidic residues" evidence="5">
    <location>
        <begin position="9"/>
        <end position="21"/>
    </location>
</feature>
<name>A0ABU3PZT1_9ACTN</name>
<proteinExistence type="predicted"/>
<feature type="transmembrane region" description="Helical" evidence="6">
    <location>
        <begin position="69"/>
        <end position="89"/>
    </location>
</feature>
<keyword evidence="4 6" id="KW-0472">Membrane</keyword>
<comment type="caution">
    <text evidence="8">The sequence shown here is derived from an EMBL/GenBank/DDBJ whole genome shotgun (WGS) entry which is preliminary data.</text>
</comment>
<evidence type="ECO:0000259" key="7">
    <source>
        <dbReference type="Pfam" id="PF06271"/>
    </source>
</evidence>
<evidence type="ECO:0000256" key="6">
    <source>
        <dbReference type="SAM" id="Phobius"/>
    </source>
</evidence>
<feature type="domain" description="RDD" evidence="7">
    <location>
        <begin position="63"/>
        <end position="190"/>
    </location>
</feature>
<organism evidence="8 9">
    <name type="scientific">Nocardioides imazamoxiresistens</name>
    <dbReference type="NCBI Taxonomy" id="3231893"/>
    <lineage>
        <taxon>Bacteria</taxon>
        <taxon>Bacillati</taxon>
        <taxon>Actinomycetota</taxon>
        <taxon>Actinomycetes</taxon>
        <taxon>Propionibacteriales</taxon>
        <taxon>Nocardioidaceae</taxon>
        <taxon>Nocardioides</taxon>
    </lineage>
</organism>
<dbReference type="PANTHER" id="PTHR38480:SF1">
    <property type="entry name" value="SLR0254 PROTEIN"/>
    <property type="match status" value="1"/>
</dbReference>
<evidence type="ECO:0000256" key="3">
    <source>
        <dbReference type="ARBA" id="ARBA00022989"/>
    </source>
</evidence>
<dbReference type="InterPro" id="IPR010432">
    <property type="entry name" value="RDD"/>
</dbReference>
<sequence length="307" mass="32718">MTVTPSRTGDPRPGPRPDLRPGLRPGVRPWPRSSRVGDPGDLASVGSDDVVSADAVALEVPPAGVGVRALSALLDVLTVLVVTLVLYMVLSIATLSTDPALLAAAGILATVLGLVAYPTAIETLTRGQSVGRLAMGLRVVRDDGGPVSFQHALTRALVGVVEIFTFFGGPAFLTALVNPRGKRLGDLAAGTYVVRDRARLALPLPPSMPPELAAWAATADLAPPPPHLTLSVRQFLARAHTFEPRARHLLALRLADRLTAYVAPLPPPGTPPERFCCAVLAARRERDLGRLHAEEQNRLRLLRRRVR</sequence>
<keyword evidence="2 6" id="KW-0812">Transmembrane</keyword>
<protein>
    <submittedName>
        <fullName evidence="8">RDD family protein</fullName>
    </submittedName>
</protein>
<reference evidence="8 9" key="1">
    <citation type="submission" date="2023-08" db="EMBL/GenBank/DDBJ databases">
        <title>Nocardioides seae sp. nov., a bacterium isolated from a soil.</title>
        <authorList>
            <person name="Wang X."/>
        </authorList>
    </citation>
    <scope>NUCLEOTIDE SEQUENCE [LARGE SCALE GENOMIC DNA]</scope>
    <source>
        <strain evidence="8 9">YZH12</strain>
    </source>
</reference>
<accession>A0ABU3PZT1</accession>
<dbReference type="EMBL" id="JAVYII010000006">
    <property type="protein sequence ID" value="MDT9594297.1"/>
    <property type="molecule type" value="Genomic_DNA"/>
</dbReference>
<feature type="compositionally biased region" description="Low complexity" evidence="5">
    <location>
        <begin position="22"/>
        <end position="32"/>
    </location>
</feature>
<comment type="subcellular location">
    <subcellularLocation>
        <location evidence="1">Membrane</location>
        <topology evidence="1">Multi-pass membrane protein</topology>
    </subcellularLocation>
</comment>
<gene>
    <name evidence="8" type="ORF">RDV89_14530</name>
</gene>
<dbReference type="RefSeq" id="WP_315733897.1">
    <property type="nucleotide sequence ID" value="NZ_JAVYII010000006.1"/>
</dbReference>
<dbReference type="PANTHER" id="PTHR38480">
    <property type="entry name" value="SLR0254 PROTEIN"/>
    <property type="match status" value="1"/>
</dbReference>
<evidence type="ECO:0000256" key="5">
    <source>
        <dbReference type="SAM" id="MobiDB-lite"/>
    </source>
</evidence>
<evidence type="ECO:0000256" key="2">
    <source>
        <dbReference type="ARBA" id="ARBA00022692"/>
    </source>
</evidence>
<dbReference type="Proteomes" id="UP001268542">
    <property type="component" value="Unassembled WGS sequence"/>
</dbReference>
<feature type="transmembrane region" description="Helical" evidence="6">
    <location>
        <begin position="156"/>
        <end position="177"/>
    </location>
</feature>
<evidence type="ECO:0000313" key="8">
    <source>
        <dbReference type="EMBL" id="MDT9594297.1"/>
    </source>
</evidence>
<keyword evidence="3 6" id="KW-1133">Transmembrane helix</keyword>
<feature type="region of interest" description="Disordered" evidence="5">
    <location>
        <begin position="1"/>
        <end position="43"/>
    </location>
</feature>
<evidence type="ECO:0000313" key="9">
    <source>
        <dbReference type="Proteomes" id="UP001268542"/>
    </source>
</evidence>
<evidence type="ECO:0000256" key="1">
    <source>
        <dbReference type="ARBA" id="ARBA00004141"/>
    </source>
</evidence>